<dbReference type="Proteomes" id="UP001595636">
    <property type="component" value="Unassembled WGS sequence"/>
</dbReference>
<dbReference type="SMART" id="SM00421">
    <property type="entry name" value="HTH_LUXR"/>
    <property type="match status" value="1"/>
</dbReference>
<name>A0ABV7TRE0_9NEIS</name>
<evidence type="ECO:0000256" key="3">
    <source>
        <dbReference type="ARBA" id="ARBA00023163"/>
    </source>
</evidence>
<proteinExistence type="predicted"/>
<dbReference type="RefSeq" id="WP_390276821.1">
    <property type="nucleotide sequence ID" value="NZ_JBHRYH010000009.1"/>
</dbReference>
<dbReference type="SUPFAM" id="SSF52172">
    <property type="entry name" value="CheY-like"/>
    <property type="match status" value="1"/>
</dbReference>
<organism evidence="7 8">
    <name type="scientific">Vogesella amnigena</name>
    <dbReference type="NCBI Taxonomy" id="1507449"/>
    <lineage>
        <taxon>Bacteria</taxon>
        <taxon>Pseudomonadati</taxon>
        <taxon>Pseudomonadota</taxon>
        <taxon>Betaproteobacteria</taxon>
        <taxon>Neisseriales</taxon>
        <taxon>Chromobacteriaceae</taxon>
        <taxon>Vogesella</taxon>
    </lineage>
</organism>
<dbReference type="InterPro" id="IPR016032">
    <property type="entry name" value="Sig_transdc_resp-reg_C-effctor"/>
</dbReference>
<dbReference type="Pfam" id="PF00072">
    <property type="entry name" value="Response_reg"/>
    <property type="match status" value="1"/>
</dbReference>
<evidence type="ECO:0000259" key="6">
    <source>
        <dbReference type="PROSITE" id="PS50110"/>
    </source>
</evidence>
<evidence type="ECO:0000313" key="8">
    <source>
        <dbReference type="Proteomes" id="UP001595636"/>
    </source>
</evidence>
<feature type="modified residue" description="4-aspartylphosphate" evidence="4">
    <location>
        <position position="56"/>
    </location>
</feature>
<dbReference type="InterPro" id="IPR001789">
    <property type="entry name" value="Sig_transdc_resp-reg_receiver"/>
</dbReference>
<keyword evidence="8" id="KW-1185">Reference proteome</keyword>
<dbReference type="CDD" id="cd06170">
    <property type="entry name" value="LuxR_C_like"/>
    <property type="match status" value="1"/>
</dbReference>
<dbReference type="PROSITE" id="PS00622">
    <property type="entry name" value="HTH_LUXR_1"/>
    <property type="match status" value="1"/>
</dbReference>
<dbReference type="EMBL" id="JBHRYH010000009">
    <property type="protein sequence ID" value="MFC3625315.1"/>
    <property type="molecule type" value="Genomic_DNA"/>
</dbReference>
<feature type="domain" description="HTH luxR-type" evidence="5">
    <location>
        <begin position="137"/>
        <end position="199"/>
    </location>
</feature>
<dbReference type="Pfam" id="PF00196">
    <property type="entry name" value="GerE"/>
    <property type="match status" value="1"/>
</dbReference>
<evidence type="ECO:0000256" key="1">
    <source>
        <dbReference type="ARBA" id="ARBA00023015"/>
    </source>
</evidence>
<feature type="domain" description="Response regulatory" evidence="6">
    <location>
        <begin position="7"/>
        <end position="121"/>
    </location>
</feature>
<dbReference type="Gene3D" id="1.10.10.10">
    <property type="entry name" value="Winged helix-like DNA-binding domain superfamily/Winged helix DNA-binding domain"/>
    <property type="match status" value="1"/>
</dbReference>
<evidence type="ECO:0000256" key="4">
    <source>
        <dbReference type="PROSITE-ProRule" id="PRU00169"/>
    </source>
</evidence>
<sequence length="199" mass="22404">MSSLRSRIHIVDDDDITLWMFRELLQQLHAEVLSYASAHAFLASYYPFPSECLVCDLRMPELGGLQVQQHLQQAQRQVPIIFVSGQPDVRSAVEAMKCGAFDFLEKPVNGRLLLEKVQCALAHCRDLHAQQVAASTQLARRALLTPRELQIAELLVQGKSSSQIGHELAISTRTVENHRARLKDKLHISSTAELVRLFL</sequence>
<evidence type="ECO:0000313" key="7">
    <source>
        <dbReference type="EMBL" id="MFC3625315.1"/>
    </source>
</evidence>
<dbReference type="PANTHER" id="PTHR44688">
    <property type="entry name" value="DNA-BINDING TRANSCRIPTIONAL ACTIVATOR DEVR_DOSR"/>
    <property type="match status" value="1"/>
</dbReference>
<dbReference type="Gene3D" id="3.40.50.2300">
    <property type="match status" value="1"/>
</dbReference>
<evidence type="ECO:0000256" key="2">
    <source>
        <dbReference type="ARBA" id="ARBA00023125"/>
    </source>
</evidence>
<gene>
    <name evidence="7" type="ORF">ACFOKJ_04030</name>
</gene>
<dbReference type="PROSITE" id="PS50110">
    <property type="entry name" value="RESPONSE_REGULATORY"/>
    <property type="match status" value="1"/>
</dbReference>
<dbReference type="SMART" id="SM00448">
    <property type="entry name" value="REC"/>
    <property type="match status" value="1"/>
</dbReference>
<dbReference type="InterPro" id="IPR011006">
    <property type="entry name" value="CheY-like_superfamily"/>
</dbReference>
<keyword evidence="3" id="KW-0804">Transcription</keyword>
<dbReference type="SUPFAM" id="SSF46894">
    <property type="entry name" value="C-terminal effector domain of the bipartite response regulators"/>
    <property type="match status" value="1"/>
</dbReference>
<comment type="caution">
    <text evidence="7">The sequence shown here is derived from an EMBL/GenBank/DDBJ whole genome shotgun (WGS) entry which is preliminary data.</text>
</comment>
<dbReference type="InterPro" id="IPR000792">
    <property type="entry name" value="Tscrpt_reg_LuxR_C"/>
</dbReference>
<dbReference type="InterPro" id="IPR036388">
    <property type="entry name" value="WH-like_DNA-bd_sf"/>
</dbReference>
<dbReference type="PROSITE" id="PS50043">
    <property type="entry name" value="HTH_LUXR_2"/>
    <property type="match status" value="1"/>
</dbReference>
<keyword evidence="2" id="KW-0238">DNA-binding</keyword>
<protein>
    <submittedName>
        <fullName evidence="7">Response regulator transcription factor</fullName>
    </submittedName>
</protein>
<evidence type="ECO:0000259" key="5">
    <source>
        <dbReference type="PROSITE" id="PS50043"/>
    </source>
</evidence>
<reference evidence="8" key="1">
    <citation type="journal article" date="2019" name="Int. J. Syst. Evol. Microbiol.">
        <title>The Global Catalogue of Microorganisms (GCM) 10K type strain sequencing project: providing services to taxonomists for standard genome sequencing and annotation.</title>
        <authorList>
            <consortium name="The Broad Institute Genomics Platform"/>
            <consortium name="The Broad Institute Genome Sequencing Center for Infectious Disease"/>
            <person name="Wu L."/>
            <person name="Ma J."/>
        </authorList>
    </citation>
    <scope>NUCLEOTIDE SEQUENCE [LARGE SCALE GENOMIC DNA]</scope>
    <source>
        <strain evidence="8">KCTC 42195</strain>
    </source>
</reference>
<keyword evidence="1" id="KW-0805">Transcription regulation</keyword>
<accession>A0ABV7TRE0</accession>
<dbReference type="PANTHER" id="PTHR44688:SF16">
    <property type="entry name" value="DNA-BINDING TRANSCRIPTIONAL ACTIVATOR DEVR_DOSR"/>
    <property type="match status" value="1"/>
</dbReference>
<dbReference type="PRINTS" id="PR00038">
    <property type="entry name" value="HTHLUXR"/>
</dbReference>
<keyword evidence="4" id="KW-0597">Phosphoprotein</keyword>